<feature type="region of interest" description="Disordered" evidence="1">
    <location>
        <begin position="1"/>
        <end position="78"/>
    </location>
</feature>
<name>A0ABW7TWH0_9NOCA</name>
<sequence length="156" mass="16165">MVSGPDEPQRPSGAPPHPSGGVQRGSAPQQPPAATPQPRSGGDPQRGSTPQPHPSSSGPHNIPYEHRFPDDSRTTRSHAGESIEVARNWPGIILTAIGIVLVALTLTAAGYGFEGWAVIAGICGGVCLVAGIALVVVEHRRVKTGEGASLREQRGH</sequence>
<feature type="compositionally biased region" description="Basic and acidic residues" evidence="1">
    <location>
        <begin position="63"/>
        <end position="78"/>
    </location>
</feature>
<organism evidence="3 4">
    <name type="scientific">Nocardia carnea</name>
    <dbReference type="NCBI Taxonomy" id="37328"/>
    <lineage>
        <taxon>Bacteria</taxon>
        <taxon>Bacillati</taxon>
        <taxon>Actinomycetota</taxon>
        <taxon>Actinomycetes</taxon>
        <taxon>Mycobacteriales</taxon>
        <taxon>Nocardiaceae</taxon>
        <taxon>Nocardia</taxon>
    </lineage>
</organism>
<feature type="compositionally biased region" description="Polar residues" evidence="1">
    <location>
        <begin position="46"/>
        <end position="59"/>
    </location>
</feature>
<proteinExistence type="predicted"/>
<protein>
    <submittedName>
        <fullName evidence="3">Uncharacterized protein</fullName>
    </submittedName>
</protein>
<evidence type="ECO:0000313" key="3">
    <source>
        <dbReference type="EMBL" id="MFI1464098.1"/>
    </source>
</evidence>
<reference evidence="3 4" key="1">
    <citation type="submission" date="2024-10" db="EMBL/GenBank/DDBJ databases">
        <title>The Natural Products Discovery Center: Release of the First 8490 Sequenced Strains for Exploring Actinobacteria Biosynthetic Diversity.</title>
        <authorList>
            <person name="Kalkreuter E."/>
            <person name="Kautsar S.A."/>
            <person name="Yang D."/>
            <person name="Bader C.D."/>
            <person name="Teijaro C.N."/>
            <person name="Fluegel L."/>
            <person name="Davis C.M."/>
            <person name="Simpson J.R."/>
            <person name="Lauterbach L."/>
            <person name="Steele A.D."/>
            <person name="Gui C."/>
            <person name="Meng S."/>
            <person name="Li G."/>
            <person name="Viehrig K."/>
            <person name="Ye F."/>
            <person name="Su P."/>
            <person name="Kiefer A.F."/>
            <person name="Nichols A."/>
            <person name="Cepeda A.J."/>
            <person name="Yan W."/>
            <person name="Fan B."/>
            <person name="Jiang Y."/>
            <person name="Adhikari A."/>
            <person name="Zheng C.-J."/>
            <person name="Schuster L."/>
            <person name="Cowan T.M."/>
            <person name="Smanski M.J."/>
            <person name="Chevrette M.G."/>
            <person name="De Carvalho L.P.S."/>
            <person name="Shen B."/>
        </authorList>
    </citation>
    <scope>NUCLEOTIDE SEQUENCE [LARGE SCALE GENOMIC DNA]</scope>
    <source>
        <strain evidence="3 4">NPDC020568</strain>
    </source>
</reference>
<evidence type="ECO:0000256" key="1">
    <source>
        <dbReference type="SAM" id="MobiDB-lite"/>
    </source>
</evidence>
<evidence type="ECO:0000256" key="2">
    <source>
        <dbReference type="SAM" id="Phobius"/>
    </source>
</evidence>
<gene>
    <name evidence="3" type="ORF">ACH4WX_25535</name>
</gene>
<dbReference type="RefSeq" id="WP_373280859.1">
    <property type="nucleotide sequence ID" value="NZ_JBIRUQ010000007.1"/>
</dbReference>
<feature type="transmembrane region" description="Helical" evidence="2">
    <location>
        <begin position="92"/>
        <end position="111"/>
    </location>
</feature>
<keyword evidence="4" id="KW-1185">Reference proteome</keyword>
<evidence type="ECO:0000313" key="4">
    <source>
        <dbReference type="Proteomes" id="UP001611263"/>
    </source>
</evidence>
<feature type="transmembrane region" description="Helical" evidence="2">
    <location>
        <begin position="117"/>
        <end position="137"/>
    </location>
</feature>
<keyword evidence="2" id="KW-1133">Transmembrane helix</keyword>
<dbReference type="EMBL" id="JBIRUQ010000007">
    <property type="protein sequence ID" value="MFI1464098.1"/>
    <property type="molecule type" value="Genomic_DNA"/>
</dbReference>
<keyword evidence="2" id="KW-0472">Membrane</keyword>
<accession>A0ABW7TWH0</accession>
<dbReference type="GeneID" id="94486572"/>
<dbReference type="Proteomes" id="UP001611263">
    <property type="component" value="Unassembled WGS sequence"/>
</dbReference>
<comment type="caution">
    <text evidence="3">The sequence shown here is derived from an EMBL/GenBank/DDBJ whole genome shotgun (WGS) entry which is preliminary data.</text>
</comment>
<keyword evidence="2" id="KW-0812">Transmembrane</keyword>